<feature type="domain" description="CoA carboxyltransferase N-terminal" evidence="1">
    <location>
        <begin position="23"/>
        <end position="279"/>
    </location>
</feature>
<dbReference type="PROSITE" id="PS50989">
    <property type="entry name" value="COA_CT_CTER"/>
    <property type="match status" value="1"/>
</dbReference>
<feature type="domain" description="CoA carboxyltransferase C-terminal" evidence="2">
    <location>
        <begin position="302"/>
        <end position="535"/>
    </location>
</feature>
<dbReference type="Pfam" id="PF01039">
    <property type="entry name" value="Carboxyl_trans"/>
    <property type="match status" value="1"/>
</dbReference>
<dbReference type="Gene3D" id="3.90.226.10">
    <property type="entry name" value="2-enoyl-CoA Hydratase, Chain A, domain 1"/>
    <property type="match status" value="2"/>
</dbReference>
<dbReference type="InterPro" id="IPR011762">
    <property type="entry name" value="COA_CT_N"/>
</dbReference>
<dbReference type="GO" id="GO:1905202">
    <property type="term" value="C:methylcrotonoyl-CoA carboxylase complex"/>
    <property type="evidence" value="ECO:0007669"/>
    <property type="project" value="TreeGrafter"/>
</dbReference>
<keyword evidence="3" id="KW-0808">Transferase</keyword>
<dbReference type="GO" id="GO:0004485">
    <property type="term" value="F:methylcrotonoyl-CoA carboxylase activity"/>
    <property type="evidence" value="ECO:0007669"/>
    <property type="project" value="UniProtKB-EC"/>
</dbReference>
<protein>
    <submittedName>
        <fullName evidence="3">Methylcrotonyl-CoA carboxylase carboxyl transferase subunit</fullName>
        <ecNumber evidence="3">6.4.1.4</ecNumber>
    </submittedName>
</protein>
<dbReference type="PROSITE" id="PS50980">
    <property type="entry name" value="COA_CT_NTER"/>
    <property type="match status" value="1"/>
</dbReference>
<evidence type="ECO:0000259" key="1">
    <source>
        <dbReference type="PROSITE" id="PS50980"/>
    </source>
</evidence>
<dbReference type="GO" id="GO:0016740">
    <property type="term" value="F:transferase activity"/>
    <property type="evidence" value="ECO:0007669"/>
    <property type="project" value="UniProtKB-KW"/>
</dbReference>
<dbReference type="EC" id="6.4.1.4" evidence="3"/>
<feature type="non-terminal residue" evidence="3">
    <location>
        <position position="1"/>
    </location>
</feature>
<dbReference type="PANTHER" id="PTHR22855:SF13">
    <property type="entry name" value="METHYLCROTONOYL-COA CARBOXYLASE BETA CHAIN, MITOCHONDRIAL"/>
    <property type="match status" value="1"/>
</dbReference>
<accession>A0A3B0Y4W9</accession>
<dbReference type="InterPro" id="IPR029045">
    <property type="entry name" value="ClpP/crotonase-like_dom_sf"/>
</dbReference>
<gene>
    <name evidence="3" type="ORF">MNBD_GAMMA10-381</name>
</gene>
<dbReference type="FunFam" id="3.90.226.10:FF:000046">
    <property type="entry name" value="Geranyl-CoA carboxylase beta subunit"/>
    <property type="match status" value="1"/>
</dbReference>
<evidence type="ECO:0000313" key="3">
    <source>
        <dbReference type="EMBL" id="VAW63446.1"/>
    </source>
</evidence>
<sequence length="541" mass="59908">SMSVIASSIDKHSEIFLSNTDNMQVLVNQLKAKLQMVEQGGTYKAREKHQKKGKLLVRERIKYLLDPGSFFVELSPLAADGVYDCVLSAAGIITGIGHIHGKEVMIIANDATVKGGTYFPLTVKKHLRAQQIADENYLPCIHLVDSGGAYLQLQDQVFPDHDSFGRIFYNQARMSARGIAQIALVMGPCVAGGAYVAAMSDETVIVKNQGTIYLGGPELVYAATGEEIDSETLGGGEMHSKVSGVADHLVENDSQAIALCRQIMSYCDGRKERWRNENLHKTQTNYFKYTSPLYENYELYGIASTDLRLPINVYEVIARLVDASDFHEFKALYGQTLVCGFAKIHGFEVGIVANQGILFSESALKGTHFINLCNQRNIPLVFLQNIVGFMVGKHYEQQGIAKNGAKMVTAVSTATVPKFTVIIGGSYGAGNYAMCGRAYGARFLWMWPNARISVMGGEVAAKLMSQIKRNNTSDKDKTTQQKEYEQILSQFEIQSQPFYSSARLWDDGIIDPVDTRKYLAAGLALAYYQVENEQHTPIYRM</sequence>
<dbReference type="SUPFAM" id="SSF52096">
    <property type="entry name" value="ClpP/crotonase"/>
    <property type="match status" value="2"/>
</dbReference>
<dbReference type="EMBL" id="UOFJ01000104">
    <property type="protein sequence ID" value="VAW63446.1"/>
    <property type="molecule type" value="Genomic_DNA"/>
</dbReference>
<dbReference type="AlphaFoldDB" id="A0A3B0Y4W9"/>
<dbReference type="InterPro" id="IPR045190">
    <property type="entry name" value="MCCB/AccD1-like"/>
</dbReference>
<evidence type="ECO:0000259" key="2">
    <source>
        <dbReference type="PROSITE" id="PS50989"/>
    </source>
</evidence>
<dbReference type="GO" id="GO:0006552">
    <property type="term" value="P:L-leucine catabolic process"/>
    <property type="evidence" value="ECO:0007669"/>
    <property type="project" value="TreeGrafter"/>
</dbReference>
<proteinExistence type="predicted"/>
<dbReference type="FunFam" id="3.90.226.10:FF:000004">
    <property type="entry name" value="Methylcrotonoyl-CoA carboxylase beta chain"/>
    <property type="match status" value="1"/>
</dbReference>
<dbReference type="InterPro" id="IPR034733">
    <property type="entry name" value="AcCoA_carboxyl_beta"/>
</dbReference>
<organism evidence="3">
    <name type="scientific">hydrothermal vent metagenome</name>
    <dbReference type="NCBI Taxonomy" id="652676"/>
    <lineage>
        <taxon>unclassified sequences</taxon>
        <taxon>metagenomes</taxon>
        <taxon>ecological metagenomes</taxon>
    </lineage>
</organism>
<name>A0A3B0Y4W9_9ZZZZ</name>
<dbReference type="PANTHER" id="PTHR22855">
    <property type="entry name" value="ACETYL, PROPIONYL, PYRUVATE, AND GLUTACONYL CARBOXYLASE-RELATED"/>
    <property type="match status" value="1"/>
</dbReference>
<keyword evidence="3" id="KW-0436">Ligase</keyword>
<reference evidence="3" key="1">
    <citation type="submission" date="2018-06" db="EMBL/GenBank/DDBJ databases">
        <authorList>
            <person name="Zhirakovskaya E."/>
        </authorList>
    </citation>
    <scope>NUCLEOTIDE SEQUENCE</scope>
</reference>
<dbReference type="InterPro" id="IPR011763">
    <property type="entry name" value="COA_CT_C"/>
</dbReference>